<organism evidence="2 3">
    <name type="scientific">Galerina marginata (strain CBS 339.88)</name>
    <dbReference type="NCBI Taxonomy" id="685588"/>
    <lineage>
        <taxon>Eukaryota</taxon>
        <taxon>Fungi</taxon>
        <taxon>Dikarya</taxon>
        <taxon>Basidiomycota</taxon>
        <taxon>Agaricomycotina</taxon>
        <taxon>Agaricomycetes</taxon>
        <taxon>Agaricomycetidae</taxon>
        <taxon>Agaricales</taxon>
        <taxon>Agaricineae</taxon>
        <taxon>Strophariaceae</taxon>
        <taxon>Galerina</taxon>
    </lineage>
</organism>
<gene>
    <name evidence="2" type="ORF">GALMADRAFT_583945</name>
</gene>
<protein>
    <submittedName>
        <fullName evidence="2">Uncharacterized protein</fullName>
    </submittedName>
</protein>
<name>A0A067SWK3_GALM3</name>
<keyword evidence="3" id="KW-1185">Reference proteome</keyword>
<feature type="compositionally biased region" description="Polar residues" evidence="1">
    <location>
        <begin position="1"/>
        <end position="19"/>
    </location>
</feature>
<evidence type="ECO:0000313" key="3">
    <source>
        <dbReference type="Proteomes" id="UP000027222"/>
    </source>
</evidence>
<feature type="region of interest" description="Disordered" evidence="1">
    <location>
        <begin position="1"/>
        <end position="20"/>
    </location>
</feature>
<proteinExistence type="predicted"/>
<dbReference type="Proteomes" id="UP000027222">
    <property type="component" value="Unassembled WGS sequence"/>
</dbReference>
<sequence>MEMSQNLSKTSSPEGQLNSEMLYLERDPDKAIPRPTISARRSSAKIQSPIMKVHDGKIMLFYLPPIIHDGQLRNLNAQIASISSFVRSTF</sequence>
<accession>A0A067SWK3</accession>
<dbReference type="AlphaFoldDB" id="A0A067SWK3"/>
<reference evidence="3" key="1">
    <citation type="journal article" date="2014" name="Proc. Natl. Acad. Sci. U.S.A.">
        <title>Extensive sampling of basidiomycete genomes demonstrates inadequacy of the white-rot/brown-rot paradigm for wood decay fungi.</title>
        <authorList>
            <person name="Riley R."/>
            <person name="Salamov A.A."/>
            <person name="Brown D.W."/>
            <person name="Nagy L.G."/>
            <person name="Floudas D."/>
            <person name="Held B.W."/>
            <person name="Levasseur A."/>
            <person name="Lombard V."/>
            <person name="Morin E."/>
            <person name="Otillar R."/>
            <person name="Lindquist E.A."/>
            <person name="Sun H."/>
            <person name="LaButti K.M."/>
            <person name="Schmutz J."/>
            <person name="Jabbour D."/>
            <person name="Luo H."/>
            <person name="Baker S.E."/>
            <person name="Pisabarro A.G."/>
            <person name="Walton J.D."/>
            <person name="Blanchette R.A."/>
            <person name="Henrissat B."/>
            <person name="Martin F."/>
            <person name="Cullen D."/>
            <person name="Hibbett D.S."/>
            <person name="Grigoriev I.V."/>
        </authorList>
    </citation>
    <scope>NUCLEOTIDE SEQUENCE [LARGE SCALE GENOMIC DNA]</scope>
    <source>
        <strain evidence="3">CBS 339.88</strain>
    </source>
</reference>
<evidence type="ECO:0000313" key="2">
    <source>
        <dbReference type="EMBL" id="KDR74422.1"/>
    </source>
</evidence>
<dbReference type="EMBL" id="KL142383">
    <property type="protein sequence ID" value="KDR74422.1"/>
    <property type="molecule type" value="Genomic_DNA"/>
</dbReference>
<dbReference type="HOGENOM" id="CLU_2440994_0_0_1"/>
<evidence type="ECO:0000256" key="1">
    <source>
        <dbReference type="SAM" id="MobiDB-lite"/>
    </source>
</evidence>